<protein>
    <submittedName>
        <fullName evidence="1">Uncharacterized protein</fullName>
    </submittedName>
</protein>
<dbReference type="AlphaFoldDB" id="A0A0A8ZF59"/>
<sequence>MKSTVKEAMSMLPLSTCTGLLSKLNN</sequence>
<proteinExistence type="predicted"/>
<accession>A0A0A8ZF59</accession>
<dbReference type="EMBL" id="GBRH01264398">
    <property type="protein sequence ID" value="JAD33497.1"/>
    <property type="molecule type" value="Transcribed_RNA"/>
</dbReference>
<evidence type="ECO:0000313" key="1">
    <source>
        <dbReference type="EMBL" id="JAD33497.1"/>
    </source>
</evidence>
<reference evidence="1" key="1">
    <citation type="submission" date="2014-09" db="EMBL/GenBank/DDBJ databases">
        <authorList>
            <person name="Magalhaes I.L.F."/>
            <person name="Oliveira U."/>
            <person name="Santos F.R."/>
            <person name="Vidigal T.H.D.A."/>
            <person name="Brescovit A.D."/>
            <person name="Santos A.J."/>
        </authorList>
    </citation>
    <scope>NUCLEOTIDE SEQUENCE</scope>
    <source>
        <tissue evidence="1">Shoot tissue taken approximately 20 cm above the soil surface</tissue>
    </source>
</reference>
<organism evidence="1">
    <name type="scientific">Arundo donax</name>
    <name type="common">Giant reed</name>
    <name type="synonym">Donax arundinaceus</name>
    <dbReference type="NCBI Taxonomy" id="35708"/>
    <lineage>
        <taxon>Eukaryota</taxon>
        <taxon>Viridiplantae</taxon>
        <taxon>Streptophyta</taxon>
        <taxon>Embryophyta</taxon>
        <taxon>Tracheophyta</taxon>
        <taxon>Spermatophyta</taxon>
        <taxon>Magnoliopsida</taxon>
        <taxon>Liliopsida</taxon>
        <taxon>Poales</taxon>
        <taxon>Poaceae</taxon>
        <taxon>PACMAD clade</taxon>
        <taxon>Arundinoideae</taxon>
        <taxon>Arundineae</taxon>
        <taxon>Arundo</taxon>
    </lineage>
</organism>
<name>A0A0A8ZF59_ARUDO</name>
<reference evidence="1" key="2">
    <citation type="journal article" date="2015" name="Data Brief">
        <title>Shoot transcriptome of the giant reed, Arundo donax.</title>
        <authorList>
            <person name="Barrero R.A."/>
            <person name="Guerrero F.D."/>
            <person name="Moolhuijzen P."/>
            <person name="Goolsby J.A."/>
            <person name="Tidwell J."/>
            <person name="Bellgard S.E."/>
            <person name="Bellgard M.I."/>
        </authorList>
    </citation>
    <scope>NUCLEOTIDE SEQUENCE</scope>
    <source>
        <tissue evidence="1">Shoot tissue taken approximately 20 cm above the soil surface</tissue>
    </source>
</reference>